<name>A0A7R6PJY6_9GAMM</name>
<dbReference type="EMBL" id="AP014545">
    <property type="protein sequence ID" value="BBB27852.1"/>
    <property type="molecule type" value="Genomic_DNA"/>
</dbReference>
<organism evidence="2 3">
    <name type="scientific">Amphritea japonica ATCC BAA-1530</name>
    <dbReference type="NCBI Taxonomy" id="1278309"/>
    <lineage>
        <taxon>Bacteria</taxon>
        <taxon>Pseudomonadati</taxon>
        <taxon>Pseudomonadota</taxon>
        <taxon>Gammaproteobacteria</taxon>
        <taxon>Oceanospirillales</taxon>
        <taxon>Oceanospirillaceae</taxon>
        <taxon>Amphritea</taxon>
    </lineage>
</organism>
<dbReference type="KEGG" id="ajp:AMJAP_3267"/>
<dbReference type="OrthoDB" id="5585636at2"/>
<protein>
    <submittedName>
        <fullName evidence="2">Uncharacterized protein</fullName>
    </submittedName>
</protein>
<evidence type="ECO:0000313" key="2">
    <source>
        <dbReference type="EMBL" id="BBB27852.1"/>
    </source>
</evidence>
<keyword evidence="3" id="KW-1185">Reference proteome</keyword>
<proteinExistence type="predicted"/>
<evidence type="ECO:0000256" key="1">
    <source>
        <dbReference type="SAM" id="SignalP"/>
    </source>
</evidence>
<gene>
    <name evidence="2" type="ORF">AMJAP_3267</name>
</gene>
<accession>A0A7R6PJY6</accession>
<evidence type="ECO:0000313" key="3">
    <source>
        <dbReference type="Proteomes" id="UP000595663"/>
    </source>
</evidence>
<sequence length="270" mass="29379">MNSCQWNTRIGVTAGSAIVSLFLLLPNNSNAAQQTGPFGLQGGVVSDVELAAMRGRFVDGRKVAFFGIRMRTDWQRQGGRDFNMEMRVNFDFGRDRYRPHMTMYRSRNIGLSVPSEEVLQSSLDNVSDNGALENISGVVQSIQVAGDSNSVHNAVDWTVTDSDIVPDTEGLIEVGDTGTHSHLSDEGVNTQVSVDAEGVGYQVDIPDFGSVSQQITRSQFSGGNILQSTQLNSDLNQVLNRIGLTVELSSSLSEFRPNGVLRSLNHLRGL</sequence>
<dbReference type="Proteomes" id="UP000595663">
    <property type="component" value="Chromosome"/>
</dbReference>
<dbReference type="AlphaFoldDB" id="A0A7R6PJY6"/>
<dbReference type="RefSeq" id="WP_019622756.1">
    <property type="nucleotide sequence ID" value="NZ_AP014545.1"/>
</dbReference>
<feature type="signal peptide" evidence="1">
    <location>
        <begin position="1"/>
        <end position="31"/>
    </location>
</feature>
<reference evidence="2 3" key="1">
    <citation type="journal article" date="2008" name="Int. J. Syst. Evol. Microbiol.">
        <title>Amphritea japonica sp. nov. and Amphritea balenae sp. nov., isolated from the sediment adjacent to sperm whale carcasses off Kagoshima, Japan.</title>
        <authorList>
            <person name="Miyazaki M."/>
            <person name="Nogi Y."/>
            <person name="Fujiwara Y."/>
            <person name="Kawato M."/>
            <person name="Nagahama T."/>
            <person name="Kubokawa K."/>
            <person name="Horikoshi K."/>
        </authorList>
    </citation>
    <scope>NUCLEOTIDE SEQUENCE [LARGE SCALE GENOMIC DNA]</scope>
    <source>
        <strain evidence="2 3">ATCC BAA-1530</strain>
    </source>
</reference>
<keyword evidence="1" id="KW-0732">Signal</keyword>
<feature type="chain" id="PRO_5032668266" evidence="1">
    <location>
        <begin position="32"/>
        <end position="270"/>
    </location>
</feature>